<dbReference type="Proteomes" id="UP001257914">
    <property type="component" value="Unassembled WGS sequence"/>
</dbReference>
<dbReference type="NCBIfam" id="TIGR00482">
    <property type="entry name" value="nicotinate (nicotinamide) nucleotide adenylyltransferase"/>
    <property type="match status" value="1"/>
</dbReference>
<keyword evidence="4 9" id="KW-0808">Transferase</keyword>
<dbReference type="RefSeq" id="WP_216054403.1">
    <property type="nucleotide sequence ID" value="NZ_JAWCUA010000007.1"/>
</dbReference>
<gene>
    <name evidence="9 11" type="primary">nadD</name>
    <name evidence="11" type="ORF">RT723_06805</name>
</gene>
<protein>
    <recommendedName>
        <fullName evidence="9">Probable nicotinate-nucleotide adenylyltransferase</fullName>
        <ecNumber evidence="9">2.7.7.18</ecNumber>
    </recommendedName>
    <alternativeName>
        <fullName evidence="9">Deamido-NAD(+) diphosphorylase</fullName>
    </alternativeName>
    <alternativeName>
        <fullName evidence="9">Deamido-NAD(+) pyrophosphorylase</fullName>
    </alternativeName>
    <alternativeName>
        <fullName evidence="9">Nicotinate mononucleotide adenylyltransferase</fullName>
        <shortName evidence="9">NaMN adenylyltransferase</shortName>
    </alternativeName>
</protein>
<comment type="pathway">
    <text evidence="2 9">Cofactor biosynthesis; NAD(+) biosynthesis; deamido-NAD(+) from nicotinate D-ribonucleotide: step 1/1.</text>
</comment>
<keyword evidence="7 9" id="KW-0067">ATP-binding</keyword>
<organism evidence="11 12">
    <name type="scientific">Psychrosphaera aquimarina</name>
    <dbReference type="NCBI Taxonomy" id="2044854"/>
    <lineage>
        <taxon>Bacteria</taxon>
        <taxon>Pseudomonadati</taxon>
        <taxon>Pseudomonadota</taxon>
        <taxon>Gammaproteobacteria</taxon>
        <taxon>Alteromonadales</taxon>
        <taxon>Pseudoalteromonadaceae</taxon>
        <taxon>Psychrosphaera</taxon>
    </lineage>
</organism>
<dbReference type="EC" id="2.7.7.18" evidence="9"/>
<dbReference type="PANTHER" id="PTHR39321">
    <property type="entry name" value="NICOTINATE-NUCLEOTIDE ADENYLYLTRANSFERASE-RELATED"/>
    <property type="match status" value="1"/>
</dbReference>
<sequence>MQSLFNVMGLSNKPIIVIYGGTFNPIHNGHIVPAIESAKSINAEKLIYLPCHIPPHKDTPSVNSLHRLEMTKLALQDINDEQLTIEISDYETQLTSPSYTRKTIEYFAKSYPQHHLYFLIGMDSLLSFHLWFKWQEILSFCDLLVMQRPGVSFSKSQLCEELRPYLNSQITITSVTEVDISSSQIKAMYNQSNNKSLKELSLLPTSVQHYINTHNLYK</sequence>
<comment type="function">
    <text evidence="1 9">Catalyzes the reversible adenylation of nicotinate mononucleotide (NaMN) to nicotinic acid adenine dinucleotide (NaAD).</text>
</comment>
<evidence type="ECO:0000256" key="4">
    <source>
        <dbReference type="ARBA" id="ARBA00022679"/>
    </source>
</evidence>
<keyword evidence="12" id="KW-1185">Reference proteome</keyword>
<dbReference type="InterPro" id="IPR005248">
    <property type="entry name" value="NadD/NMNAT"/>
</dbReference>
<evidence type="ECO:0000256" key="3">
    <source>
        <dbReference type="ARBA" id="ARBA00009014"/>
    </source>
</evidence>
<dbReference type="EMBL" id="JAWCUA010000007">
    <property type="protein sequence ID" value="MDU0112717.1"/>
    <property type="molecule type" value="Genomic_DNA"/>
</dbReference>
<evidence type="ECO:0000256" key="6">
    <source>
        <dbReference type="ARBA" id="ARBA00022741"/>
    </source>
</evidence>
<dbReference type="Pfam" id="PF01467">
    <property type="entry name" value="CTP_transf_like"/>
    <property type="match status" value="1"/>
</dbReference>
<name>A0ABU3QZ71_9GAMM</name>
<reference evidence="11 12" key="1">
    <citation type="submission" date="2023-10" db="EMBL/GenBank/DDBJ databases">
        <title>Psychrosphaera aquimaarina strain SW33 isolated from seawater.</title>
        <authorList>
            <person name="Bayburt H."/>
            <person name="Kim J.M."/>
            <person name="Choi B.J."/>
            <person name="Jeon C.O."/>
        </authorList>
    </citation>
    <scope>NUCLEOTIDE SEQUENCE [LARGE SCALE GENOMIC DNA]</scope>
    <source>
        <strain evidence="11 12">KCTC 52743</strain>
    </source>
</reference>
<accession>A0ABU3QZ71</accession>
<dbReference type="InterPro" id="IPR004821">
    <property type="entry name" value="Cyt_trans-like"/>
</dbReference>
<comment type="caution">
    <text evidence="11">The sequence shown here is derived from an EMBL/GenBank/DDBJ whole genome shotgun (WGS) entry which is preliminary data.</text>
</comment>
<evidence type="ECO:0000313" key="11">
    <source>
        <dbReference type="EMBL" id="MDU0112717.1"/>
    </source>
</evidence>
<dbReference type="NCBIfam" id="TIGR00125">
    <property type="entry name" value="cyt_tran_rel"/>
    <property type="match status" value="1"/>
</dbReference>
<evidence type="ECO:0000256" key="8">
    <source>
        <dbReference type="ARBA" id="ARBA00048721"/>
    </source>
</evidence>
<evidence type="ECO:0000256" key="1">
    <source>
        <dbReference type="ARBA" id="ARBA00002324"/>
    </source>
</evidence>
<dbReference type="PANTHER" id="PTHR39321:SF3">
    <property type="entry name" value="PHOSPHOPANTETHEINE ADENYLYLTRANSFERASE"/>
    <property type="match status" value="1"/>
</dbReference>
<evidence type="ECO:0000259" key="10">
    <source>
        <dbReference type="Pfam" id="PF01467"/>
    </source>
</evidence>
<keyword evidence="9" id="KW-0662">Pyridine nucleotide biosynthesis</keyword>
<evidence type="ECO:0000256" key="7">
    <source>
        <dbReference type="ARBA" id="ARBA00022840"/>
    </source>
</evidence>
<evidence type="ECO:0000256" key="5">
    <source>
        <dbReference type="ARBA" id="ARBA00022695"/>
    </source>
</evidence>
<proteinExistence type="inferred from homology"/>
<dbReference type="CDD" id="cd02165">
    <property type="entry name" value="NMNAT"/>
    <property type="match status" value="1"/>
</dbReference>
<comment type="catalytic activity">
    <reaction evidence="8 9">
        <text>nicotinate beta-D-ribonucleotide + ATP + H(+) = deamido-NAD(+) + diphosphate</text>
        <dbReference type="Rhea" id="RHEA:22860"/>
        <dbReference type="ChEBI" id="CHEBI:15378"/>
        <dbReference type="ChEBI" id="CHEBI:30616"/>
        <dbReference type="ChEBI" id="CHEBI:33019"/>
        <dbReference type="ChEBI" id="CHEBI:57502"/>
        <dbReference type="ChEBI" id="CHEBI:58437"/>
        <dbReference type="EC" id="2.7.7.18"/>
    </reaction>
</comment>
<evidence type="ECO:0000256" key="9">
    <source>
        <dbReference type="HAMAP-Rule" id="MF_00244"/>
    </source>
</evidence>
<keyword evidence="6 9" id="KW-0547">Nucleotide-binding</keyword>
<keyword evidence="9" id="KW-0520">NAD</keyword>
<evidence type="ECO:0000313" key="12">
    <source>
        <dbReference type="Proteomes" id="UP001257914"/>
    </source>
</evidence>
<comment type="similarity">
    <text evidence="3 9">Belongs to the NadD family.</text>
</comment>
<dbReference type="GO" id="GO:0016779">
    <property type="term" value="F:nucleotidyltransferase activity"/>
    <property type="evidence" value="ECO:0007669"/>
    <property type="project" value="UniProtKB-KW"/>
</dbReference>
<feature type="domain" description="Cytidyltransferase-like" evidence="10">
    <location>
        <begin position="18"/>
        <end position="187"/>
    </location>
</feature>
<dbReference type="HAMAP" id="MF_00244">
    <property type="entry name" value="NaMN_adenylyltr"/>
    <property type="match status" value="1"/>
</dbReference>
<evidence type="ECO:0000256" key="2">
    <source>
        <dbReference type="ARBA" id="ARBA00005019"/>
    </source>
</evidence>
<keyword evidence="5 9" id="KW-0548">Nucleotidyltransferase</keyword>